<evidence type="ECO:0000313" key="6">
    <source>
        <dbReference type="Proteomes" id="UP000230069"/>
    </source>
</evidence>
<dbReference type="AlphaFoldDB" id="A0A2G5F1M7"/>
<comment type="similarity">
    <text evidence="2">Belongs to the SKP1 family.</text>
</comment>
<dbReference type="GO" id="GO:0016567">
    <property type="term" value="P:protein ubiquitination"/>
    <property type="evidence" value="ECO:0007669"/>
    <property type="project" value="UniProtKB-UniPathway"/>
</dbReference>
<evidence type="ECO:0000256" key="2">
    <source>
        <dbReference type="ARBA" id="ARBA00009993"/>
    </source>
</evidence>
<keyword evidence="3" id="KW-0833">Ubl conjugation pathway</keyword>
<dbReference type="InterPro" id="IPR001232">
    <property type="entry name" value="SKP1-like"/>
</dbReference>
<reference evidence="5 6" key="1">
    <citation type="submission" date="2017-09" db="EMBL/GenBank/DDBJ databases">
        <title>WGS assembly of Aquilegia coerulea Goldsmith.</title>
        <authorList>
            <person name="Hodges S."/>
            <person name="Kramer E."/>
            <person name="Nordborg M."/>
            <person name="Tomkins J."/>
            <person name="Borevitz J."/>
            <person name="Derieg N."/>
            <person name="Yan J."/>
            <person name="Mihaltcheva S."/>
            <person name="Hayes R.D."/>
            <person name="Rokhsar D."/>
        </authorList>
    </citation>
    <scope>NUCLEOTIDE SEQUENCE [LARGE SCALE GENOMIC DNA]</scope>
    <source>
        <strain evidence="6">cv. Goldsmith</strain>
    </source>
</reference>
<dbReference type="SMART" id="SM00512">
    <property type="entry name" value="Skp1"/>
    <property type="match status" value="1"/>
</dbReference>
<dbReference type="InterPro" id="IPR011333">
    <property type="entry name" value="SKP1/BTB/POZ_sf"/>
</dbReference>
<evidence type="ECO:0000259" key="4">
    <source>
        <dbReference type="Pfam" id="PF03931"/>
    </source>
</evidence>
<evidence type="ECO:0000256" key="1">
    <source>
        <dbReference type="ARBA" id="ARBA00004906"/>
    </source>
</evidence>
<dbReference type="InParanoid" id="A0A2G5F1M7"/>
<dbReference type="GO" id="GO:0006511">
    <property type="term" value="P:ubiquitin-dependent protein catabolic process"/>
    <property type="evidence" value="ECO:0007669"/>
    <property type="project" value="InterPro"/>
</dbReference>
<dbReference type="PIRSF" id="PIRSF028729">
    <property type="entry name" value="E3_ubiquit_lig_SCF_Skp"/>
    <property type="match status" value="1"/>
</dbReference>
<evidence type="ECO:0000256" key="3">
    <source>
        <dbReference type="ARBA" id="ARBA00022786"/>
    </source>
</evidence>
<dbReference type="InterPro" id="IPR036296">
    <property type="entry name" value="SKP1-like_dim_sf"/>
</dbReference>
<comment type="pathway">
    <text evidence="1">Protein modification; protein ubiquitination.</text>
</comment>
<keyword evidence="6" id="KW-1185">Reference proteome</keyword>
<evidence type="ECO:0000313" key="5">
    <source>
        <dbReference type="EMBL" id="PIA61928.1"/>
    </source>
</evidence>
<dbReference type="STRING" id="218851.A0A2G5F1M7"/>
<dbReference type="OrthoDB" id="7827685at2759"/>
<dbReference type="SUPFAM" id="SSF81382">
    <property type="entry name" value="Skp1 dimerisation domain-like"/>
    <property type="match status" value="1"/>
</dbReference>
<dbReference type="EMBL" id="KZ305019">
    <property type="protein sequence ID" value="PIA61928.1"/>
    <property type="molecule type" value="Genomic_DNA"/>
</dbReference>
<dbReference type="InterPro" id="IPR016073">
    <property type="entry name" value="Skp1_comp_POZ"/>
</dbReference>
<dbReference type="PANTHER" id="PTHR11165">
    <property type="entry name" value="SKP1"/>
    <property type="match status" value="1"/>
</dbReference>
<dbReference type="Pfam" id="PF03931">
    <property type="entry name" value="Skp1_POZ"/>
    <property type="match status" value="1"/>
</dbReference>
<feature type="domain" description="SKP1 component POZ" evidence="4">
    <location>
        <begin position="3"/>
        <end position="63"/>
    </location>
</feature>
<organism evidence="5 6">
    <name type="scientific">Aquilegia coerulea</name>
    <name type="common">Rocky mountain columbine</name>
    <dbReference type="NCBI Taxonomy" id="218851"/>
    <lineage>
        <taxon>Eukaryota</taxon>
        <taxon>Viridiplantae</taxon>
        <taxon>Streptophyta</taxon>
        <taxon>Embryophyta</taxon>
        <taxon>Tracheophyta</taxon>
        <taxon>Spermatophyta</taxon>
        <taxon>Magnoliopsida</taxon>
        <taxon>Ranunculales</taxon>
        <taxon>Ranunculaceae</taxon>
        <taxon>Thalictroideae</taxon>
        <taxon>Aquilegia</taxon>
    </lineage>
</organism>
<dbReference type="Gene3D" id="3.30.710.10">
    <property type="entry name" value="Potassium Channel Kv1.1, Chain A"/>
    <property type="match status" value="1"/>
</dbReference>
<dbReference type="UniPathway" id="UPA00143"/>
<sequence>MSKKVTLKSSDSIAFEVEEVVVLQSETIKHLLEKPERMLASILLPDVTANILGKVIEYCTKHVGNSNRKEDLKKWDAEFVNVDPVTLLDLMDAAKNLEIKNLLDLTSHTFSEMSMV</sequence>
<gene>
    <name evidence="5" type="ORF">AQUCO_00200133v1</name>
</gene>
<dbReference type="GO" id="GO:0009867">
    <property type="term" value="P:jasmonic acid mediated signaling pathway"/>
    <property type="evidence" value="ECO:0007669"/>
    <property type="project" value="UniProtKB-ARBA"/>
</dbReference>
<dbReference type="InterPro" id="IPR016897">
    <property type="entry name" value="SKP1"/>
</dbReference>
<dbReference type="SUPFAM" id="SSF54695">
    <property type="entry name" value="POZ domain"/>
    <property type="match status" value="1"/>
</dbReference>
<protein>
    <recommendedName>
        <fullName evidence="4">SKP1 component POZ domain-containing protein</fullName>
    </recommendedName>
</protein>
<dbReference type="Proteomes" id="UP000230069">
    <property type="component" value="Unassembled WGS sequence"/>
</dbReference>
<name>A0A2G5F1M7_AQUCA</name>
<accession>A0A2G5F1M7</accession>
<proteinExistence type="inferred from homology"/>